<protein>
    <submittedName>
        <fullName evidence="2">Transcriptional regulator</fullName>
    </submittedName>
</protein>
<evidence type="ECO:0000313" key="3">
    <source>
        <dbReference type="Proteomes" id="UP000612282"/>
    </source>
</evidence>
<accession>A0ABQ3XHS3</accession>
<feature type="domain" description="HTH arsR-type" evidence="1">
    <location>
        <begin position="23"/>
        <end position="108"/>
    </location>
</feature>
<organism evidence="2 3">
    <name type="scientific">Actinoplanes couchii</name>
    <dbReference type="NCBI Taxonomy" id="403638"/>
    <lineage>
        <taxon>Bacteria</taxon>
        <taxon>Bacillati</taxon>
        <taxon>Actinomycetota</taxon>
        <taxon>Actinomycetes</taxon>
        <taxon>Micromonosporales</taxon>
        <taxon>Micromonosporaceae</taxon>
        <taxon>Actinoplanes</taxon>
    </lineage>
</organism>
<dbReference type="InterPro" id="IPR036390">
    <property type="entry name" value="WH_DNA-bd_sf"/>
</dbReference>
<evidence type="ECO:0000313" key="2">
    <source>
        <dbReference type="EMBL" id="GID58053.1"/>
    </source>
</evidence>
<proteinExistence type="predicted"/>
<sequence>MRDYFRNMSLTNPMGDLTITDPQAMRALAHPVRLAALTHLQRHGPATATQLSPHVGATPSVVSWHLRHLATFGLVMDAGPDEAPAGGRQRYWKAASRGFTTRLADDDDSQTARRLLSGQMEEAARQQVEKWWAETEPDLDHTWRRLSGLSNTGVRLTADEFDELQNAIDELIGAYVRRADADIPADARRVRILRQYLPEAQS</sequence>
<dbReference type="InterPro" id="IPR011991">
    <property type="entry name" value="ArsR-like_HTH"/>
</dbReference>
<keyword evidence="3" id="KW-1185">Reference proteome</keyword>
<dbReference type="Proteomes" id="UP000612282">
    <property type="component" value="Unassembled WGS sequence"/>
</dbReference>
<dbReference type="EMBL" id="BOMG01000080">
    <property type="protein sequence ID" value="GID58053.1"/>
    <property type="molecule type" value="Genomic_DNA"/>
</dbReference>
<dbReference type="CDD" id="cd00090">
    <property type="entry name" value="HTH_ARSR"/>
    <property type="match status" value="1"/>
</dbReference>
<dbReference type="Gene3D" id="1.10.10.10">
    <property type="entry name" value="Winged helix-like DNA-binding domain superfamily/Winged helix DNA-binding domain"/>
    <property type="match status" value="1"/>
</dbReference>
<gene>
    <name evidence="2" type="ORF">Aco03nite_064570</name>
</gene>
<reference evidence="2 3" key="1">
    <citation type="submission" date="2021-01" db="EMBL/GenBank/DDBJ databases">
        <title>Whole genome shotgun sequence of Actinoplanes couchii NBRC 106145.</title>
        <authorList>
            <person name="Komaki H."/>
            <person name="Tamura T."/>
        </authorList>
    </citation>
    <scope>NUCLEOTIDE SEQUENCE [LARGE SCALE GENOMIC DNA]</scope>
    <source>
        <strain evidence="2 3">NBRC 106145</strain>
    </source>
</reference>
<comment type="caution">
    <text evidence="2">The sequence shown here is derived from an EMBL/GenBank/DDBJ whole genome shotgun (WGS) entry which is preliminary data.</text>
</comment>
<dbReference type="InterPro" id="IPR001845">
    <property type="entry name" value="HTH_ArsR_DNA-bd_dom"/>
</dbReference>
<dbReference type="InterPro" id="IPR036388">
    <property type="entry name" value="WH-like_DNA-bd_sf"/>
</dbReference>
<dbReference type="Pfam" id="PF12840">
    <property type="entry name" value="HTH_20"/>
    <property type="match status" value="1"/>
</dbReference>
<dbReference type="SUPFAM" id="SSF46785">
    <property type="entry name" value="Winged helix' DNA-binding domain"/>
    <property type="match status" value="1"/>
</dbReference>
<evidence type="ECO:0000259" key="1">
    <source>
        <dbReference type="SMART" id="SM00418"/>
    </source>
</evidence>
<dbReference type="SMART" id="SM00418">
    <property type="entry name" value="HTH_ARSR"/>
    <property type="match status" value="1"/>
</dbReference>
<name>A0ABQ3XHS3_9ACTN</name>